<organism evidence="1 2">
    <name type="scientific">Streptococcus dysgalactiae</name>
    <dbReference type="NCBI Taxonomy" id="1334"/>
    <lineage>
        <taxon>Bacteria</taxon>
        <taxon>Bacillati</taxon>
        <taxon>Bacillota</taxon>
        <taxon>Bacilli</taxon>
        <taxon>Lactobacillales</taxon>
        <taxon>Streptococcaceae</taxon>
        <taxon>Streptococcus</taxon>
    </lineage>
</organism>
<dbReference type="GeneID" id="83691180"/>
<evidence type="ECO:0000313" key="1">
    <source>
        <dbReference type="EMBL" id="MDQ0262449.1"/>
    </source>
</evidence>
<comment type="caution">
    <text evidence="1">The sequence shown here is derived from an EMBL/GenBank/DDBJ whole genome shotgun (WGS) entry which is preliminary data.</text>
</comment>
<gene>
    <name evidence="1" type="ORF">J2S26_000521</name>
</gene>
<dbReference type="RefSeq" id="WP_003058096.1">
    <property type="nucleotide sequence ID" value="NZ_CP044102.1"/>
</dbReference>
<dbReference type="EMBL" id="JAUSTL010000003">
    <property type="protein sequence ID" value="MDQ0262449.1"/>
    <property type="molecule type" value="Genomic_DNA"/>
</dbReference>
<reference evidence="1 2" key="1">
    <citation type="submission" date="2023-07" db="EMBL/GenBank/DDBJ databases">
        <title>Genomic Encyclopedia of Type Strains, Phase IV (KMG-IV): sequencing the most valuable type-strain genomes for metagenomic binning, comparative biology and taxonomic classification.</title>
        <authorList>
            <person name="Goeker M."/>
        </authorList>
    </citation>
    <scope>NUCLEOTIDE SEQUENCE [LARGE SCALE GENOMIC DNA]</scope>
    <source>
        <strain evidence="1 2">DSM 23147</strain>
    </source>
</reference>
<keyword evidence="2" id="KW-1185">Reference proteome</keyword>
<evidence type="ECO:0000313" key="2">
    <source>
        <dbReference type="Proteomes" id="UP001237071"/>
    </source>
</evidence>
<dbReference type="Proteomes" id="UP001237071">
    <property type="component" value="Unassembled WGS sequence"/>
</dbReference>
<protein>
    <submittedName>
        <fullName evidence="1">Uncharacterized protein</fullName>
    </submittedName>
</protein>
<proteinExistence type="predicted"/>
<sequence>MTHCEQILNQIYQNFMFSVGVYRYDQNLLDLLYKQTMTLLAEKLQKLREANYPYGEIILYGTHYRRLITRYYYSQAMA</sequence>
<name>A0ABU0A585_STRDY</name>
<accession>A0ABU0A585</accession>